<dbReference type="GO" id="GO:0003677">
    <property type="term" value="F:DNA binding"/>
    <property type="evidence" value="ECO:0007669"/>
    <property type="project" value="InterPro"/>
</dbReference>
<name>A0A0K9X6Z4_9ACTN</name>
<feature type="compositionally biased region" description="Low complexity" evidence="1">
    <location>
        <begin position="94"/>
        <end position="141"/>
    </location>
</feature>
<feature type="region of interest" description="Disordered" evidence="1">
    <location>
        <begin position="178"/>
        <end position="281"/>
    </location>
</feature>
<dbReference type="PATRIC" id="fig|1678637.3.peg.6040"/>
<dbReference type="OrthoDB" id="3359627at2"/>
<dbReference type="EMBL" id="LFXA01000018">
    <property type="protein sequence ID" value="KNB49209.1"/>
    <property type="molecule type" value="Genomic_DNA"/>
</dbReference>
<dbReference type="Pfam" id="PF13560">
    <property type="entry name" value="HTH_31"/>
    <property type="match status" value="1"/>
</dbReference>
<keyword evidence="4" id="KW-1185">Reference proteome</keyword>
<proteinExistence type="predicted"/>
<evidence type="ECO:0000256" key="1">
    <source>
        <dbReference type="SAM" id="MobiDB-lite"/>
    </source>
</evidence>
<evidence type="ECO:0000313" key="4">
    <source>
        <dbReference type="Proteomes" id="UP000037288"/>
    </source>
</evidence>
<dbReference type="STRING" id="1678637.AC230_28255"/>
<evidence type="ECO:0000259" key="2">
    <source>
        <dbReference type="SMART" id="SM00530"/>
    </source>
</evidence>
<sequence>MAEGTEGTEGIAAFAERLRELKERSGHSYGTLAKRLHMSTSTVHRYCSGAAVPTEFAPVERFARLCGADREELVALHRRWIVADDARRRKALPAAGGAAAPTTAATDTTAATPDGTAGTGTTAATTATADAKAAPATTTTTELPPQNTPRLRRALLVAGVAAVVVPGAVLAGCSLERSHGDRARGGSARPQADGAWRTPRPGGPSGTADVPSATPSPATPPGEFPLHDGLFPPSTTPHPPSPGAEPDVPGNPPDSPPGSRNPGRTPDSPTRPSPRPDVPLTATVRMDDLGDERCDTLYVSGRQPGAVAAPPAGDADAGGWRAAMSAVPGGRMRIEVTVQGKERKAVVLHALRVRTVGGRRPPLDWSAYAMGDGCGGGVTPEHFDVDLDRDRPAARPVSGRQGDIVIPARDFPYKASSTDPEVLKVLAHTDAHDVSWYLELDWSSGDRRGTLRIDDHGRPFRTSAVRQRPQYAYRFDTRTWEQLPDYARR</sequence>
<dbReference type="RefSeq" id="WP_049719158.1">
    <property type="nucleotide sequence ID" value="NZ_LFXA01000018.1"/>
</dbReference>
<dbReference type="Gene3D" id="1.10.260.40">
    <property type="entry name" value="lambda repressor-like DNA-binding domains"/>
    <property type="match status" value="1"/>
</dbReference>
<dbReference type="CDD" id="cd00093">
    <property type="entry name" value="HTH_XRE"/>
    <property type="match status" value="1"/>
</dbReference>
<comment type="caution">
    <text evidence="3">The sequence shown here is derived from an EMBL/GenBank/DDBJ whole genome shotgun (WGS) entry which is preliminary data.</text>
</comment>
<accession>A0A0K9X6Z4</accession>
<organism evidence="3 4">
    <name type="scientific">Streptomyces caatingaensis</name>
    <dbReference type="NCBI Taxonomy" id="1678637"/>
    <lineage>
        <taxon>Bacteria</taxon>
        <taxon>Bacillati</taxon>
        <taxon>Actinomycetota</taxon>
        <taxon>Actinomycetes</taxon>
        <taxon>Kitasatosporales</taxon>
        <taxon>Streptomycetaceae</taxon>
        <taxon>Streptomyces</taxon>
    </lineage>
</organism>
<feature type="region of interest" description="Disordered" evidence="1">
    <location>
        <begin position="93"/>
        <end position="147"/>
    </location>
</feature>
<evidence type="ECO:0000313" key="3">
    <source>
        <dbReference type="EMBL" id="KNB49209.1"/>
    </source>
</evidence>
<dbReference type="SUPFAM" id="SSF47413">
    <property type="entry name" value="lambda repressor-like DNA-binding domains"/>
    <property type="match status" value="1"/>
</dbReference>
<gene>
    <name evidence="3" type="ORF">AC230_28255</name>
</gene>
<feature type="compositionally biased region" description="Pro residues" evidence="1">
    <location>
        <begin position="234"/>
        <end position="256"/>
    </location>
</feature>
<feature type="domain" description="HTH cro/C1-type" evidence="2">
    <location>
        <begin position="17"/>
        <end position="73"/>
    </location>
</feature>
<reference evidence="4" key="1">
    <citation type="submission" date="2015-07" db="EMBL/GenBank/DDBJ databases">
        <title>Draft genome sequence of Streptomyces sp. CMAA 1322, a bacterium isolated from Caatinga biome, from dry forest semiarid of Brazil.</title>
        <authorList>
            <person name="Santos S.N."/>
            <person name="Gacesa R."/>
            <person name="Taketani R.G."/>
            <person name="Long P.F."/>
            <person name="Melo I.S."/>
        </authorList>
    </citation>
    <scope>NUCLEOTIDE SEQUENCE [LARGE SCALE GENOMIC DNA]</scope>
    <source>
        <strain evidence="4">CMAA 1322</strain>
    </source>
</reference>
<dbReference type="SMART" id="SM00530">
    <property type="entry name" value="HTH_XRE"/>
    <property type="match status" value="1"/>
</dbReference>
<dbReference type="Proteomes" id="UP000037288">
    <property type="component" value="Unassembled WGS sequence"/>
</dbReference>
<dbReference type="InterPro" id="IPR001387">
    <property type="entry name" value="Cro/C1-type_HTH"/>
</dbReference>
<dbReference type="AlphaFoldDB" id="A0A0K9X6Z4"/>
<dbReference type="InterPro" id="IPR010982">
    <property type="entry name" value="Lambda_DNA-bd_dom_sf"/>
</dbReference>
<protein>
    <recommendedName>
        <fullName evidence="2">HTH cro/C1-type domain-containing protein</fullName>
    </recommendedName>
</protein>
<feature type="compositionally biased region" description="Low complexity" evidence="1">
    <location>
        <begin position="257"/>
        <end position="268"/>
    </location>
</feature>